<evidence type="ECO:0008006" key="4">
    <source>
        <dbReference type="Google" id="ProtNLM"/>
    </source>
</evidence>
<dbReference type="EMBL" id="QBKU01000002">
    <property type="protein sequence ID" value="PTX75280.1"/>
    <property type="molecule type" value="Genomic_DNA"/>
</dbReference>
<proteinExistence type="predicted"/>
<dbReference type="AlphaFoldDB" id="A0A2T6CIF1"/>
<dbReference type="InterPro" id="IPR011990">
    <property type="entry name" value="TPR-like_helical_dom_sf"/>
</dbReference>
<dbReference type="Proteomes" id="UP000244092">
    <property type="component" value="Unassembled WGS sequence"/>
</dbReference>
<sequence length="175" mass="20322">MSCPTLPVGKAYRSCQMSALSPHLNLFDWHRLGASFRKDLRDQIQMRLINNFRVYRAQELARQGEFSKAKKAAQNLVQRAPHSVGFNLLLADIELFSGNLENARKQYEATEELIELSAELSERNKRYLVAYADFRTIAVKYRLAGQKWSEWRAVAKLVDDLDADKRFKRVFRLPT</sequence>
<protein>
    <recommendedName>
        <fullName evidence="4">Tetratricopeptide repeat protein</fullName>
    </recommendedName>
</protein>
<organism evidence="2 3">
    <name type="scientific">Sulfitobacter mediterraneus</name>
    <dbReference type="NCBI Taxonomy" id="83219"/>
    <lineage>
        <taxon>Bacteria</taxon>
        <taxon>Pseudomonadati</taxon>
        <taxon>Pseudomonadota</taxon>
        <taxon>Alphaproteobacteria</taxon>
        <taxon>Rhodobacterales</taxon>
        <taxon>Roseobacteraceae</taxon>
        <taxon>Sulfitobacter</taxon>
    </lineage>
</organism>
<evidence type="ECO:0000313" key="2">
    <source>
        <dbReference type="EMBL" id="PTX75280.1"/>
    </source>
</evidence>
<accession>A0A2T6CIF1</accession>
<gene>
    <name evidence="2" type="ORF">C8N31_102385</name>
</gene>
<dbReference type="Gene3D" id="1.25.40.10">
    <property type="entry name" value="Tetratricopeptide repeat domain"/>
    <property type="match status" value="1"/>
</dbReference>
<comment type="caution">
    <text evidence="2">The sequence shown here is derived from an EMBL/GenBank/DDBJ whole genome shotgun (WGS) entry which is preliminary data.</text>
</comment>
<reference evidence="2 3" key="1">
    <citation type="submission" date="2018-04" db="EMBL/GenBank/DDBJ databases">
        <title>Genomic Encyclopedia of Archaeal and Bacterial Type Strains, Phase II (KMG-II): from individual species to whole genera.</title>
        <authorList>
            <person name="Goeker M."/>
        </authorList>
    </citation>
    <scope>NUCLEOTIDE SEQUENCE [LARGE SCALE GENOMIC DNA]</scope>
    <source>
        <strain evidence="2 3">DSM 12244</strain>
    </source>
</reference>
<evidence type="ECO:0000256" key="1">
    <source>
        <dbReference type="SAM" id="Coils"/>
    </source>
</evidence>
<feature type="coiled-coil region" evidence="1">
    <location>
        <begin position="93"/>
        <end position="120"/>
    </location>
</feature>
<name>A0A2T6CIF1_9RHOB</name>
<dbReference type="SUPFAM" id="SSF48452">
    <property type="entry name" value="TPR-like"/>
    <property type="match status" value="1"/>
</dbReference>
<evidence type="ECO:0000313" key="3">
    <source>
        <dbReference type="Proteomes" id="UP000244092"/>
    </source>
</evidence>
<keyword evidence="1" id="KW-0175">Coiled coil</keyword>